<feature type="transmembrane region" description="Helical" evidence="2">
    <location>
        <begin position="112"/>
        <end position="131"/>
    </location>
</feature>
<dbReference type="Proteomes" id="UP000749040">
    <property type="component" value="Unassembled WGS sequence"/>
</dbReference>
<dbReference type="EMBL" id="JADKYB010000017">
    <property type="protein sequence ID" value="MBM9508343.1"/>
    <property type="molecule type" value="Genomic_DNA"/>
</dbReference>
<gene>
    <name evidence="3" type="ORF">ITX44_28065</name>
</gene>
<name>A0ABS2U2F4_9ACTN</name>
<feature type="compositionally biased region" description="Gly residues" evidence="1">
    <location>
        <begin position="37"/>
        <end position="47"/>
    </location>
</feature>
<proteinExistence type="predicted"/>
<evidence type="ECO:0000313" key="3">
    <source>
        <dbReference type="EMBL" id="MBM9508343.1"/>
    </source>
</evidence>
<keyword evidence="2" id="KW-0812">Transmembrane</keyword>
<feature type="compositionally biased region" description="Pro residues" evidence="1">
    <location>
        <begin position="71"/>
        <end position="94"/>
    </location>
</feature>
<evidence type="ECO:0000313" key="4">
    <source>
        <dbReference type="Proteomes" id="UP000749040"/>
    </source>
</evidence>
<keyword evidence="4" id="KW-1185">Reference proteome</keyword>
<reference evidence="3 4" key="1">
    <citation type="submission" date="2021-01" db="EMBL/GenBank/DDBJ databases">
        <title>Streptomyces acididurans sp. nov., isolated from a peat swamp forest soil.</title>
        <authorList>
            <person name="Chantavorakit T."/>
            <person name="Duangmal K."/>
        </authorList>
    </citation>
    <scope>NUCLEOTIDE SEQUENCE [LARGE SCALE GENOMIC DNA]</scope>
    <source>
        <strain evidence="3 4">KK5PA1</strain>
    </source>
</reference>
<evidence type="ECO:0000256" key="1">
    <source>
        <dbReference type="SAM" id="MobiDB-lite"/>
    </source>
</evidence>
<feature type="region of interest" description="Disordered" evidence="1">
    <location>
        <begin position="237"/>
        <end position="259"/>
    </location>
</feature>
<dbReference type="RefSeq" id="WP_205360234.1">
    <property type="nucleotide sequence ID" value="NZ_JADKYB010000017.1"/>
</dbReference>
<protein>
    <submittedName>
        <fullName evidence="3">Uncharacterized protein</fullName>
    </submittedName>
</protein>
<evidence type="ECO:0000256" key="2">
    <source>
        <dbReference type="SAM" id="Phobius"/>
    </source>
</evidence>
<keyword evidence="2" id="KW-0472">Membrane</keyword>
<organism evidence="3 4">
    <name type="scientific">Actinacidiphila acididurans</name>
    <dbReference type="NCBI Taxonomy" id="2784346"/>
    <lineage>
        <taxon>Bacteria</taxon>
        <taxon>Bacillati</taxon>
        <taxon>Actinomycetota</taxon>
        <taxon>Actinomycetes</taxon>
        <taxon>Kitasatosporales</taxon>
        <taxon>Streptomycetaceae</taxon>
        <taxon>Actinacidiphila</taxon>
    </lineage>
</organism>
<comment type="caution">
    <text evidence="3">The sequence shown here is derived from an EMBL/GenBank/DDBJ whole genome shotgun (WGS) entry which is preliminary data.</text>
</comment>
<accession>A0ABS2U2F4</accession>
<feature type="compositionally biased region" description="Pro residues" evidence="1">
    <location>
        <begin position="1"/>
        <end position="26"/>
    </location>
</feature>
<keyword evidence="2" id="KW-1133">Transmembrane helix</keyword>
<feature type="region of interest" description="Disordered" evidence="1">
    <location>
        <begin position="1"/>
        <end position="108"/>
    </location>
</feature>
<feature type="compositionally biased region" description="Low complexity" evidence="1">
    <location>
        <begin position="95"/>
        <end position="104"/>
    </location>
</feature>
<sequence length="334" mass="34276">MSYNQPPPNPYGQQPPPGGYGQPPQPGGYGQPAEPGYGQGGYQGGYGQPQPGYGAPAAPPAGRPAYGYPQQAPPQAPPQQPYGQPPYGQVPPQQPYGYQQPQAPQGGGKRTGIIVGAVVALVAVGAGVFFVTKGSGNSGGSAITNDGKHYKLTTPATVADTYKKSDDGTGSSDGFDDTDLAKLRALGVSNPTQVAANYTSGSQLTGKMLTFSGVYGTVADPKKVVDGMFAELKQQAAKDTSTDGSGDKTELVGSPQQVHPAGMDDAVMECQTTKSTVSGKVLTTPVCLWADYSTVGYTLSFDLASIATGGSGQSMDQAADLTARVRKDSRVQIS</sequence>